<evidence type="ECO:0000313" key="3">
    <source>
        <dbReference type="Proteomes" id="UP000199226"/>
    </source>
</evidence>
<keyword evidence="1" id="KW-0472">Membrane</keyword>
<feature type="transmembrane region" description="Helical" evidence="1">
    <location>
        <begin position="35"/>
        <end position="53"/>
    </location>
</feature>
<proteinExistence type="predicted"/>
<dbReference type="EMBL" id="FNHH01000020">
    <property type="protein sequence ID" value="SDM69450.1"/>
    <property type="molecule type" value="Genomic_DNA"/>
</dbReference>
<keyword evidence="1" id="KW-0812">Transmembrane</keyword>
<reference evidence="3" key="1">
    <citation type="submission" date="2016-10" db="EMBL/GenBank/DDBJ databases">
        <authorList>
            <person name="Varghese N."/>
            <person name="Submissions S."/>
        </authorList>
    </citation>
    <scope>NUCLEOTIDE SEQUENCE [LARGE SCALE GENOMIC DNA]</scope>
    <source>
        <strain evidence="3">DSM 24536</strain>
    </source>
</reference>
<evidence type="ECO:0000256" key="1">
    <source>
        <dbReference type="SAM" id="Phobius"/>
    </source>
</evidence>
<dbReference type="AlphaFoldDB" id="A0A1G9VBK7"/>
<name>A0A1G9VBK7_9SPHI</name>
<evidence type="ECO:0000313" key="2">
    <source>
        <dbReference type="EMBL" id="SDM69450.1"/>
    </source>
</evidence>
<dbReference type="STRING" id="990371.SAMN05421813_1207"/>
<protein>
    <submittedName>
        <fullName evidence="2">Uncharacterized protein</fullName>
    </submittedName>
</protein>
<sequence>MSAASIIFFLVFLIPLTGLLIWVMRQDKRKGKIGLYVLAFIVIVGIWFMYLMTKGK</sequence>
<keyword evidence="1" id="KW-1133">Transmembrane helix</keyword>
<dbReference type="RefSeq" id="WP_176767704.1">
    <property type="nucleotide sequence ID" value="NZ_FNHH01000020.1"/>
</dbReference>
<organism evidence="2 3">
    <name type="scientific">Daejeonella rubra</name>
    <dbReference type="NCBI Taxonomy" id="990371"/>
    <lineage>
        <taxon>Bacteria</taxon>
        <taxon>Pseudomonadati</taxon>
        <taxon>Bacteroidota</taxon>
        <taxon>Sphingobacteriia</taxon>
        <taxon>Sphingobacteriales</taxon>
        <taxon>Sphingobacteriaceae</taxon>
        <taxon>Daejeonella</taxon>
    </lineage>
</organism>
<dbReference type="Proteomes" id="UP000199226">
    <property type="component" value="Unassembled WGS sequence"/>
</dbReference>
<gene>
    <name evidence="2" type="ORF">SAMN05421813_1207</name>
</gene>
<accession>A0A1G9VBK7</accession>
<keyword evidence="3" id="KW-1185">Reference proteome</keyword>
<feature type="transmembrane region" description="Helical" evidence="1">
    <location>
        <begin position="6"/>
        <end position="23"/>
    </location>
</feature>